<evidence type="ECO:0000256" key="3">
    <source>
        <dbReference type="ARBA" id="ARBA00022475"/>
    </source>
</evidence>
<dbReference type="RefSeq" id="WP_133290361.1">
    <property type="nucleotide sequence ID" value="NZ_SMSJ01000030.1"/>
</dbReference>
<feature type="transmembrane region" description="Helical" evidence="7">
    <location>
        <begin position="365"/>
        <end position="388"/>
    </location>
</feature>
<dbReference type="InterPro" id="IPR005614">
    <property type="entry name" value="NrfD-like"/>
</dbReference>
<sequence>MSAAAQDAGLPLGASYDGMIGIVADPMLQHRPGRHYRIALGLAFLATLSFIGLVTWLFVAGIGIYGNNATVVWGFPIANYVWWIGIGNAGTLISALLLLTRQPWRASINRFAEAMTLFAASIAGLFPILHLGRPYRAYWLAPYPNTMELWPQWRSALVWDFAAIAVYILFSLLFWYLGLIPDLATMRDRARSRRARLVYGVLAFGWRGSARHWQRHDAVYRAMAALAVPLVVSVHSVVGLDFAASLMPGWQESIFPPYFVVGALFSGFAMVVTLAVILRWGLGLQAVITERHFDAMGKILLAGAIVMGMSYATEWFLAWYGGERAEREVLHFEFTGPYAPLYWTMLACNVAVPQLLWFRRLRTGLLATFLIAVAINIGMWLERVLIIWNTLSHGYLPSMRRLFQPTFWDWATLATSFGVFVFLFLCFVRLVPAVAMHDVNKRLHDEQAGRA</sequence>
<feature type="transmembrane region" description="Helical" evidence="7">
    <location>
        <begin position="80"/>
        <end position="99"/>
    </location>
</feature>
<dbReference type="Proteomes" id="UP000295096">
    <property type="component" value="Unassembled WGS sequence"/>
</dbReference>
<comment type="subcellular location">
    <subcellularLocation>
        <location evidence="1">Cell membrane</location>
        <topology evidence="1">Multi-pass membrane protein</topology>
    </subcellularLocation>
</comment>
<proteinExistence type="inferred from homology"/>
<comment type="similarity">
    <text evidence="2">Belongs to the NrfD family.</text>
</comment>
<evidence type="ECO:0000313" key="8">
    <source>
        <dbReference type="EMBL" id="TDH60883.1"/>
    </source>
</evidence>
<evidence type="ECO:0000256" key="4">
    <source>
        <dbReference type="ARBA" id="ARBA00022692"/>
    </source>
</evidence>
<feature type="transmembrane region" description="Helical" evidence="7">
    <location>
        <begin position="38"/>
        <end position="65"/>
    </location>
</feature>
<dbReference type="GO" id="GO:0005886">
    <property type="term" value="C:plasma membrane"/>
    <property type="evidence" value="ECO:0007669"/>
    <property type="project" value="UniProtKB-SubCell"/>
</dbReference>
<feature type="transmembrane region" description="Helical" evidence="7">
    <location>
        <begin position="299"/>
        <end position="320"/>
    </location>
</feature>
<dbReference type="AlphaFoldDB" id="A0A4R5QDJ7"/>
<gene>
    <name evidence="8" type="ORF">E2C06_19895</name>
</gene>
<keyword evidence="4 7" id="KW-0812">Transmembrane</keyword>
<feature type="transmembrane region" description="Helical" evidence="7">
    <location>
        <begin position="111"/>
        <end position="132"/>
    </location>
</feature>
<evidence type="ECO:0000313" key="9">
    <source>
        <dbReference type="Proteomes" id="UP000295096"/>
    </source>
</evidence>
<evidence type="ECO:0000256" key="2">
    <source>
        <dbReference type="ARBA" id="ARBA00008929"/>
    </source>
</evidence>
<feature type="transmembrane region" description="Helical" evidence="7">
    <location>
        <begin position="258"/>
        <end position="278"/>
    </location>
</feature>
<dbReference type="Pfam" id="PF03916">
    <property type="entry name" value="NrfD"/>
    <property type="match status" value="1"/>
</dbReference>
<keyword evidence="6 7" id="KW-0472">Membrane</keyword>
<dbReference type="EMBL" id="SMSJ01000030">
    <property type="protein sequence ID" value="TDH60883.1"/>
    <property type="molecule type" value="Genomic_DNA"/>
</dbReference>
<accession>A0A4R5QDJ7</accession>
<evidence type="ECO:0000256" key="1">
    <source>
        <dbReference type="ARBA" id="ARBA00004651"/>
    </source>
</evidence>
<feature type="transmembrane region" description="Helical" evidence="7">
    <location>
        <begin position="340"/>
        <end position="358"/>
    </location>
</feature>
<dbReference type="PANTHER" id="PTHR43044">
    <property type="match status" value="1"/>
</dbReference>
<protein>
    <submittedName>
        <fullName evidence="8">Hydrogenase</fullName>
    </submittedName>
</protein>
<feature type="transmembrane region" description="Helical" evidence="7">
    <location>
        <begin position="156"/>
        <end position="179"/>
    </location>
</feature>
<feature type="transmembrane region" description="Helical" evidence="7">
    <location>
        <begin position="218"/>
        <end position="238"/>
    </location>
</feature>
<evidence type="ECO:0000256" key="5">
    <source>
        <dbReference type="ARBA" id="ARBA00022989"/>
    </source>
</evidence>
<evidence type="ECO:0000256" key="7">
    <source>
        <dbReference type="SAM" id="Phobius"/>
    </source>
</evidence>
<dbReference type="OrthoDB" id="9806499at2"/>
<feature type="transmembrane region" description="Helical" evidence="7">
    <location>
        <begin position="408"/>
        <end position="431"/>
    </location>
</feature>
<reference evidence="8 9" key="1">
    <citation type="journal article" date="2016" name="J. Microbiol.">
        <title>Dankookia rubra gen. nov., sp. nov., an alphaproteobacterium isolated from sediment of a shallow stream.</title>
        <authorList>
            <person name="Kim W.H."/>
            <person name="Kim D.H."/>
            <person name="Kang K."/>
            <person name="Ahn T.Y."/>
        </authorList>
    </citation>
    <scope>NUCLEOTIDE SEQUENCE [LARGE SCALE GENOMIC DNA]</scope>
    <source>
        <strain evidence="8 9">JCM30602</strain>
    </source>
</reference>
<keyword evidence="9" id="KW-1185">Reference proteome</keyword>
<organism evidence="8 9">
    <name type="scientific">Dankookia rubra</name>
    <dbReference type="NCBI Taxonomy" id="1442381"/>
    <lineage>
        <taxon>Bacteria</taxon>
        <taxon>Pseudomonadati</taxon>
        <taxon>Pseudomonadota</taxon>
        <taxon>Alphaproteobacteria</taxon>
        <taxon>Acetobacterales</taxon>
        <taxon>Roseomonadaceae</taxon>
        <taxon>Dankookia</taxon>
    </lineage>
</organism>
<dbReference type="PANTHER" id="PTHR43044:SF2">
    <property type="entry name" value="POLYSULPHIDE REDUCTASE NRFD"/>
    <property type="match status" value="1"/>
</dbReference>
<evidence type="ECO:0000256" key="6">
    <source>
        <dbReference type="ARBA" id="ARBA00023136"/>
    </source>
</evidence>
<name>A0A4R5QDJ7_9PROT</name>
<keyword evidence="5 7" id="KW-1133">Transmembrane helix</keyword>
<comment type="caution">
    <text evidence="8">The sequence shown here is derived from an EMBL/GenBank/DDBJ whole genome shotgun (WGS) entry which is preliminary data.</text>
</comment>
<keyword evidence="3" id="KW-1003">Cell membrane</keyword>